<gene>
    <name evidence="2" type="ORF">GCM10023200_13070</name>
</gene>
<protein>
    <submittedName>
        <fullName evidence="2">QsdR family transcriptional regulator</fullName>
    </submittedName>
</protein>
<dbReference type="EMBL" id="BAABHO010000007">
    <property type="protein sequence ID" value="GAA4781163.1"/>
    <property type="molecule type" value="Genomic_DNA"/>
</dbReference>
<evidence type="ECO:0000313" key="2">
    <source>
        <dbReference type="EMBL" id="GAA4781163.1"/>
    </source>
</evidence>
<dbReference type="Pfam" id="PF18598">
    <property type="entry name" value="TetR_C_36"/>
    <property type="match status" value="1"/>
</dbReference>
<keyword evidence="3" id="KW-1185">Reference proteome</keyword>
<organism evidence="2 3">
    <name type="scientific">Actinomycetospora chlora</name>
    <dbReference type="NCBI Taxonomy" id="663608"/>
    <lineage>
        <taxon>Bacteria</taxon>
        <taxon>Bacillati</taxon>
        <taxon>Actinomycetota</taxon>
        <taxon>Actinomycetes</taxon>
        <taxon>Pseudonocardiales</taxon>
        <taxon>Pseudonocardiaceae</taxon>
        <taxon>Actinomycetospora</taxon>
    </lineage>
</organism>
<dbReference type="Proteomes" id="UP001500928">
    <property type="component" value="Unassembled WGS sequence"/>
</dbReference>
<name>A0ABP9AGJ2_9PSEU</name>
<dbReference type="RefSeq" id="WP_345412038.1">
    <property type="nucleotide sequence ID" value="NZ_BAABHO010000007.1"/>
</dbReference>
<dbReference type="Gene3D" id="1.10.357.10">
    <property type="entry name" value="Tetracycline Repressor, domain 2"/>
    <property type="match status" value="1"/>
</dbReference>
<evidence type="ECO:0000259" key="1">
    <source>
        <dbReference type="Pfam" id="PF18598"/>
    </source>
</evidence>
<dbReference type="InterPro" id="IPR009057">
    <property type="entry name" value="Homeodomain-like_sf"/>
</dbReference>
<accession>A0ABP9AGJ2</accession>
<comment type="caution">
    <text evidence="2">The sequence shown here is derived from an EMBL/GenBank/DDBJ whole genome shotgun (WGS) entry which is preliminary data.</text>
</comment>
<dbReference type="SUPFAM" id="SSF46689">
    <property type="entry name" value="Homeodomain-like"/>
    <property type="match status" value="1"/>
</dbReference>
<dbReference type="InterPro" id="IPR041485">
    <property type="entry name" value="TetR_C_36"/>
</dbReference>
<proteinExistence type="predicted"/>
<feature type="domain" description="QsdR TetR regulatory C-terminal" evidence="1">
    <location>
        <begin position="75"/>
        <end position="184"/>
    </location>
</feature>
<reference evidence="3" key="1">
    <citation type="journal article" date="2019" name="Int. J. Syst. Evol. Microbiol.">
        <title>The Global Catalogue of Microorganisms (GCM) 10K type strain sequencing project: providing services to taxonomists for standard genome sequencing and annotation.</title>
        <authorList>
            <consortium name="The Broad Institute Genomics Platform"/>
            <consortium name="The Broad Institute Genome Sequencing Center for Infectious Disease"/>
            <person name="Wu L."/>
            <person name="Ma J."/>
        </authorList>
    </citation>
    <scope>NUCLEOTIDE SEQUENCE [LARGE SCALE GENOMIC DNA]</scope>
    <source>
        <strain evidence="3">JCM 17979</strain>
    </source>
</reference>
<evidence type="ECO:0000313" key="3">
    <source>
        <dbReference type="Proteomes" id="UP001500928"/>
    </source>
</evidence>
<sequence>MSPVSRPDATTAFRLARRTFMAGERIDMQDLSARLGVDRSTLFRWVGSRDRLLVDVLTSLADPTLRDIEATAPGTGGRRIAGIAGCYAAALIASPYYRAFLQRETEKALRLITTKASPLQQHIVAYFERLVVEEIDRGALTHALGTRDLAYLIVRIIESFIYSDLITGDEPDAAKVEAAIAAVLHAD</sequence>